<comment type="caution">
    <text evidence="7">The sequence shown here is derived from an EMBL/GenBank/DDBJ whole genome shotgun (WGS) entry which is preliminary data.</text>
</comment>
<accession>A0A9N9B9X9</accession>
<dbReference type="EMBL" id="CAJVPV010003824">
    <property type="protein sequence ID" value="CAG8560699.1"/>
    <property type="molecule type" value="Genomic_DNA"/>
</dbReference>
<keyword evidence="5" id="KW-0539">Nucleus</keyword>
<keyword evidence="2" id="KW-0479">Metal-binding</keyword>
<evidence type="ECO:0000259" key="6">
    <source>
        <dbReference type="Pfam" id="PF05699"/>
    </source>
</evidence>
<evidence type="ECO:0000313" key="8">
    <source>
        <dbReference type="Proteomes" id="UP000789342"/>
    </source>
</evidence>
<name>A0A9N9B9X9_9GLOM</name>
<dbReference type="PANTHER" id="PTHR46481">
    <property type="entry name" value="ZINC FINGER BED DOMAIN-CONTAINING PROTEIN 4"/>
    <property type="match status" value="1"/>
</dbReference>
<dbReference type="InterPro" id="IPR012337">
    <property type="entry name" value="RNaseH-like_sf"/>
</dbReference>
<evidence type="ECO:0000256" key="2">
    <source>
        <dbReference type="ARBA" id="ARBA00022723"/>
    </source>
</evidence>
<evidence type="ECO:0000313" key="7">
    <source>
        <dbReference type="EMBL" id="CAG8560699.1"/>
    </source>
</evidence>
<evidence type="ECO:0000256" key="3">
    <source>
        <dbReference type="ARBA" id="ARBA00022771"/>
    </source>
</evidence>
<gene>
    <name evidence="7" type="ORF">AMORRO_LOCUS6005</name>
</gene>
<keyword evidence="8" id="KW-1185">Reference proteome</keyword>
<keyword evidence="3" id="KW-0863">Zinc-finger</keyword>
<comment type="subcellular location">
    <subcellularLocation>
        <location evidence="1">Nucleus</location>
    </subcellularLocation>
</comment>
<dbReference type="PANTHER" id="PTHR46481:SF10">
    <property type="entry name" value="ZINC FINGER BED DOMAIN-CONTAINING PROTEIN 39"/>
    <property type="match status" value="1"/>
</dbReference>
<evidence type="ECO:0000256" key="4">
    <source>
        <dbReference type="ARBA" id="ARBA00022833"/>
    </source>
</evidence>
<sequence length="251" mass="28973">HRDKYRNRFLQIQKALQPTKEALSSIQDINTRWNSIYLVLKRLIVLRQVIRSMYEAMKKDHDKEIRKDGNILAKLDLTEDEWNCITELVSLLCPFAEAIKFLGGSTYSTLSILYPTIQSLFNHLQSNIQSTYQPIILIREAILKSMKNRWLDFEDFGLLAFLMDPRFKSLTFISPSIKECILSFVRNLIEVSPQQSPLLNETISPISVPAERLFSSAGNTLTEKRNRLDPTTDSDLLFLNQNSTTFTVVPK</sequence>
<organism evidence="7 8">
    <name type="scientific">Acaulospora morrowiae</name>
    <dbReference type="NCBI Taxonomy" id="94023"/>
    <lineage>
        <taxon>Eukaryota</taxon>
        <taxon>Fungi</taxon>
        <taxon>Fungi incertae sedis</taxon>
        <taxon>Mucoromycota</taxon>
        <taxon>Glomeromycotina</taxon>
        <taxon>Glomeromycetes</taxon>
        <taxon>Diversisporales</taxon>
        <taxon>Acaulosporaceae</taxon>
        <taxon>Acaulospora</taxon>
    </lineage>
</organism>
<dbReference type="InterPro" id="IPR052035">
    <property type="entry name" value="ZnF_BED_domain_contain"/>
</dbReference>
<protein>
    <submittedName>
        <fullName evidence="7">6805_t:CDS:1</fullName>
    </submittedName>
</protein>
<dbReference type="OrthoDB" id="2436853at2759"/>
<dbReference type="Proteomes" id="UP000789342">
    <property type="component" value="Unassembled WGS sequence"/>
</dbReference>
<dbReference type="AlphaFoldDB" id="A0A9N9B9X9"/>
<reference evidence="7" key="1">
    <citation type="submission" date="2021-06" db="EMBL/GenBank/DDBJ databases">
        <authorList>
            <person name="Kallberg Y."/>
            <person name="Tangrot J."/>
            <person name="Rosling A."/>
        </authorList>
    </citation>
    <scope>NUCLEOTIDE SEQUENCE</scope>
    <source>
        <strain evidence="7">CL551</strain>
    </source>
</reference>
<keyword evidence="4" id="KW-0862">Zinc</keyword>
<dbReference type="SUPFAM" id="SSF53098">
    <property type="entry name" value="Ribonuclease H-like"/>
    <property type="match status" value="1"/>
</dbReference>
<evidence type="ECO:0000256" key="1">
    <source>
        <dbReference type="ARBA" id="ARBA00004123"/>
    </source>
</evidence>
<dbReference type="GO" id="GO:0046983">
    <property type="term" value="F:protein dimerization activity"/>
    <property type="evidence" value="ECO:0007669"/>
    <property type="project" value="InterPro"/>
</dbReference>
<feature type="domain" description="HAT C-terminal dimerisation" evidence="6">
    <location>
        <begin position="207"/>
        <end position="242"/>
    </location>
</feature>
<dbReference type="GO" id="GO:0005634">
    <property type="term" value="C:nucleus"/>
    <property type="evidence" value="ECO:0007669"/>
    <property type="project" value="UniProtKB-SubCell"/>
</dbReference>
<dbReference type="GO" id="GO:0008270">
    <property type="term" value="F:zinc ion binding"/>
    <property type="evidence" value="ECO:0007669"/>
    <property type="project" value="UniProtKB-KW"/>
</dbReference>
<dbReference type="Pfam" id="PF05699">
    <property type="entry name" value="Dimer_Tnp_hAT"/>
    <property type="match status" value="1"/>
</dbReference>
<feature type="non-terminal residue" evidence="7">
    <location>
        <position position="251"/>
    </location>
</feature>
<dbReference type="InterPro" id="IPR008906">
    <property type="entry name" value="HATC_C_dom"/>
</dbReference>
<evidence type="ECO:0000256" key="5">
    <source>
        <dbReference type="ARBA" id="ARBA00023242"/>
    </source>
</evidence>
<proteinExistence type="predicted"/>